<dbReference type="EMBL" id="LNQL01000007">
    <property type="protein sequence ID" value="KSU47720.1"/>
    <property type="molecule type" value="Genomic_DNA"/>
</dbReference>
<feature type="region of interest" description="Disordered" evidence="2">
    <location>
        <begin position="84"/>
        <end position="106"/>
    </location>
</feature>
<gene>
    <name evidence="3" type="ORF">AS033_15825</name>
</gene>
<proteinExistence type="predicted"/>
<dbReference type="RefSeq" id="WP_058266070.1">
    <property type="nucleotide sequence ID" value="NZ_FMYN01000007.1"/>
</dbReference>
<dbReference type="OrthoDB" id="2418231at2"/>
<feature type="coiled-coil region" evidence="1">
    <location>
        <begin position="45"/>
        <end position="79"/>
    </location>
</feature>
<organism evidence="3 4">
    <name type="scientific">Exiguobacterium indicum</name>
    <dbReference type="NCBI Taxonomy" id="296995"/>
    <lineage>
        <taxon>Bacteria</taxon>
        <taxon>Bacillati</taxon>
        <taxon>Bacillota</taxon>
        <taxon>Bacilli</taxon>
        <taxon>Bacillales</taxon>
        <taxon>Bacillales Family XII. Incertae Sedis</taxon>
        <taxon>Exiguobacterium</taxon>
    </lineage>
</organism>
<evidence type="ECO:0000313" key="3">
    <source>
        <dbReference type="EMBL" id="KSU47720.1"/>
    </source>
</evidence>
<evidence type="ECO:0000256" key="1">
    <source>
        <dbReference type="SAM" id="Coils"/>
    </source>
</evidence>
<name>A0A0V8GBQ9_9BACL</name>
<protein>
    <recommendedName>
        <fullName evidence="5">Prevent-host-death protein</fullName>
    </recommendedName>
</protein>
<dbReference type="AlphaFoldDB" id="A0A0V8GBQ9"/>
<comment type="caution">
    <text evidence="3">The sequence shown here is derived from an EMBL/GenBank/DDBJ whole genome shotgun (WGS) entry which is preliminary data.</text>
</comment>
<evidence type="ECO:0000256" key="2">
    <source>
        <dbReference type="SAM" id="MobiDB-lite"/>
    </source>
</evidence>
<sequence>MGLRILDIPTTSISDVKRSPMEAFQRADREAAGVYVFNREKVAGVMLTQQQYESLNKEIEELYSRLDDLTVEMRLSNKNLRTYTDSEVRGEQGTHPTTIDEMDGWE</sequence>
<evidence type="ECO:0008006" key="5">
    <source>
        <dbReference type="Google" id="ProtNLM"/>
    </source>
</evidence>
<evidence type="ECO:0000313" key="4">
    <source>
        <dbReference type="Proteomes" id="UP000053797"/>
    </source>
</evidence>
<keyword evidence="1" id="KW-0175">Coiled coil</keyword>
<accession>A0A0V8GBQ9</accession>
<reference evidence="3 4" key="1">
    <citation type="journal article" date="2015" name="Int. J. Syst. Evol. Microbiol.">
        <title>Exiguobacterium enclense sp. nov., isolated from sediment.</title>
        <authorList>
            <person name="Dastager S.G."/>
            <person name="Mawlankar R."/>
            <person name="Sonalkar V.V."/>
            <person name="Thorat M.N."/>
            <person name="Mual P."/>
            <person name="Verma A."/>
            <person name="Krishnamurthi S."/>
            <person name="Tang S.K."/>
            <person name="Li W.J."/>
        </authorList>
    </citation>
    <scope>NUCLEOTIDE SEQUENCE [LARGE SCALE GENOMIC DNA]</scope>
    <source>
        <strain evidence="3 4">NIO-1109</strain>
    </source>
</reference>
<dbReference type="Proteomes" id="UP000053797">
    <property type="component" value="Unassembled WGS sequence"/>
</dbReference>